<evidence type="ECO:0000313" key="4">
    <source>
        <dbReference type="Proteomes" id="UP001209412"/>
    </source>
</evidence>
<name>A0AAP5BJE2_9BURK</name>
<evidence type="ECO:0000313" key="3">
    <source>
        <dbReference type="EMBL" id="MDQ6411896.1"/>
    </source>
</evidence>
<organism evidence="3 5">
    <name type="scientific">Paraburkholderia madseniana</name>
    <dbReference type="NCBI Taxonomy" id="2599607"/>
    <lineage>
        <taxon>Bacteria</taxon>
        <taxon>Pseudomonadati</taxon>
        <taxon>Pseudomonadota</taxon>
        <taxon>Betaproteobacteria</taxon>
        <taxon>Burkholderiales</taxon>
        <taxon>Burkholderiaceae</taxon>
        <taxon>Paraburkholderia</taxon>
    </lineage>
</organism>
<dbReference type="RefSeq" id="WP_266260849.1">
    <property type="nucleotide sequence ID" value="NZ_JAMXWF010000036.1"/>
</dbReference>
<dbReference type="EMBL" id="JAMXWF010000036">
    <property type="protein sequence ID" value="MDQ6411896.1"/>
    <property type="molecule type" value="Genomic_DNA"/>
</dbReference>
<dbReference type="Proteomes" id="UP001242288">
    <property type="component" value="Unassembled WGS sequence"/>
</dbReference>
<dbReference type="AlphaFoldDB" id="A0AAP5BJE2"/>
<proteinExistence type="predicted"/>
<evidence type="ECO:0000313" key="5">
    <source>
        <dbReference type="Proteomes" id="UP001242288"/>
    </source>
</evidence>
<feature type="signal peptide" evidence="1">
    <location>
        <begin position="1"/>
        <end position="28"/>
    </location>
</feature>
<reference evidence="3" key="1">
    <citation type="submission" date="2022-06" db="EMBL/GenBank/DDBJ databases">
        <title>PHB producers.</title>
        <authorList>
            <person name="Besaury L."/>
        </authorList>
    </citation>
    <scope>NUCLEOTIDE SEQUENCE</scope>
    <source>
        <strain evidence="3 4">SEWS6</strain>
    </source>
</reference>
<sequence>MSAHTFFGMFTIANRAACLMAASATVLLATPSLGQQSTSSGDGTVVTANISDSCRSGFLELIANAQGSGPSPNAPSAQTTAQANVIIFGQNFCMGVGFFVQGVGPIQLSATHDANNTKLPKSITASGQFPSSDGSDTIILQTTMAAFGLPFQDVVTEQRTLPLNPPVTVYSHSDSNSSNASGSLTVSTQNLGPLPLANISGSVGNFKVMSVNVTH</sequence>
<comment type="caution">
    <text evidence="3">The sequence shown here is derived from an EMBL/GenBank/DDBJ whole genome shotgun (WGS) entry which is preliminary data.</text>
</comment>
<evidence type="ECO:0008006" key="6">
    <source>
        <dbReference type="Google" id="ProtNLM"/>
    </source>
</evidence>
<evidence type="ECO:0000256" key="1">
    <source>
        <dbReference type="SAM" id="SignalP"/>
    </source>
</evidence>
<dbReference type="EMBL" id="JAPKHW010000036">
    <property type="protein sequence ID" value="MCX4150079.1"/>
    <property type="molecule type" value="Genomic_DNA"/>
</dbReference>
<keyword evidence="4" id="KW-1185">Reference proteome</keyword>
<feature type="chain" id="PRO_5042920557" description="DUF4402 domain-containing protein" evidence="1">
    <location>
        <begin position="29"/>
        <end position="215"/>
    </location>
</feature>
<gene>
    <name evidence="3" type="ORF">NIE36_32640</name>
    <name evidence="2" type="ORF">OSB80_32705</name>
</gene>
<dbReference type="Proteomes" id="UP001209412">
    <property type="component" value="Unassembled WGS sequence"/>
</dbReference>
<keyword evidence="1" id="KW-0732">Signal</keyword>
<evidence type="ECO:0000313" key="2">
    <source>
        <dbReference type="EMBL" id="MCX4150079.1"/>
    </source>
</evidence>
<protein>
    <recommendedName>
        <fullName evidence="6">DUF4402 domain-containing protein</fullName>
    </recommendedName>
</protein>
<accession>A0AAP5BJE2</accession>